<evidence type="ECO:0000256" key="2">
    <source>
        <dbReference type="ARBA" id="ARBA00022763"/>
    </source>
</evidence>
<evidence type="ECO:0000256" key="4">
    <source>
        <dbReference type="SAM" id="MobiDB-lite"/>
    </source>
</evidence>
<comment type="subcellular location">
    <subcellularLocation>
        <location evidence="1">Nucleus</location>
    </subcellularLocation>
</comment>
<proteinExistence type="predicted"/>
<name>A3GI21_PICST</name>
<evidence type="ECO:0000256" key="1">
    <source>
        <dbReference type="ARBA" id="ARBA00004123"/>
    </source>
</evidence>
<dbReference type="Proteomes" id="UP000002258">
    <property type="component" value="Chromosome 1"/>
</dbReference>
<gene>
    <name evidence="6" type="ORF">PICST_29189</name>
</gene>
<reference evidence="6 7" key="1">
    <citation type="journal article" date="2007" name="Nat. Biotechnol.">
        <title>Genome sequence of the lignocellulose-bioconverting and xylose-fermenting yeast Pichia stipitis.</title>
        <authorList>
            <person name="Jeffries T.W."/>
            <person name="Grigoriev I.V."/>
            <person name="Grimwood J."/>
            <person name="Laplaza J.M."/>
            <person name="Aerts A."/>
            <person name="Salamov A."/>
            <person name="Schmutz J."/>
            <person name="Lindquist E."/>
            <person name="Dehal P."/>
            <person name="Shapiro H."/>
            <person name="Jin Y.S."/>
            <person name="Passoth V."/>
            <person name="Richardson P.M."/>
        </authorList>
    </citation>
    <scope>NUCLEOTIDE SEQUENCE [LARGE SCALE GENOMIC DNA]</scope>
    <source>
        <strain evidence="7">ATCC 58785 / CBS 6054 / NBRC 10063 / NRRL Y-11545</strain>
    </source>
</reference>
<protein>
    <recommendedName>
        <fullName evidence="5">DNA endonuclease activator Ctp1 C-terminal domain-containing protein</fullName>
    </recommendedName>
</protein>
<feature type="domain" description="DNA endonuclease activator Ctp1 C-terminal" evidence="5">
    <location>
        <begin position="375"/>
        <end position="462"/>
    </location>
</feature>
<dbReference type="InParanoid" id="A3GI21"/>
<feature type="compositionally biased region" description="Basic and acidic residues" evidence="4">
    <location>
        <begin position="399"/>
        <end position="415"/>
    </location>
</feature>
<sequence length="515" mass="59313">MTKHDFLLSPQILGLINEQVQNHIREVTNGFETDIRALRQENYKLKKQIEDLTRLPKPLKLNKEHSSVVNSQEKSPEKSLVSIISKDVKNSKVQSTILMSVKSKENTLQLSNMPNLAAQSFNDNSKNRQPIAVPNLRSKSLCIEPTQYSDDDIVSSPIKISPKKVVQSSVARSQGDSMVIENDSGSVPYFKLLTQYSDTSSSPTRTQQQFQMAQVDEKENLSPELIDDDVFVGKSNIDSSPDKGSVSDVFQKQNEEYLGKIELKTDEEDVVEVEDSQEEEPQLGEVVQLYDSFRIEFPTRIRPYTKLQRIEFLSSFYKRMFDQVSDFKIGLKSNPINEIDWFSGDFKPNPNCQGKGEAKVTYVQTINGTYKRRVGITKQEEFNRKRFYRMAQGNGSEDAENKENKEHRDGYKTPGEDEGDDRGENANKDEDDEEYYDKLSQLFDKIPSPPGFMNSEFPDTQESKRRRAVIEKRQKRRIQRRLKECFSVRDGVQVGEFVFSIDIINRYVAAERYYL</sequence>
<dbReference type="eggNOG" id="ENOG502S084">
    <property type="taxonomic scope" value="Eukaryota"/>
</dbReference>
<dbReference type="Pfam" id="PF08573">
    <property type="entry name" value="SAE2"/>
    <property type="match status" value="1"/>
</dbReference>
<accession>A3GI21</accession>
<evidence type="ECO:0000256" key="3">
    <source>
        <dbReference type="ARBA" id="ARBA00023242"/>
    </source>
</evidence>
<evidence type="ECO:0000313" key="7">
    <source>
        <dbReference type="Proteomes" id="UP000002258"/>
    </source>
</evidence>
<dbReference type="OrthoDB" id="4083304at2759"/>
<dbReference type="STRING" id="322104.A3GI21"/>
<dbReference type="RefSeq" id="XP_001387180.2">
    <property type="nucleotide sequence ID" value="XM_001387143.1"/>
</dbReference>
<organism evidence="6 7">
    <name type="scientific">Scheffersomyces stipitis (strain ATCC 58785 / CBS 6054 / NBRC 10063 / NRRL Y-11545)</name>
    <name type="common">Yeast</name>
    <name type="synonym">Pichia stipitis</name>
    <dbReference type="NCBI Taxonomy" id="322104"/>
    <lineage>
        <taxon>Eukaryota</taxon>
        <taxon>Fungi</taxon>
        <taxon>Dikarya</taxon>
        <taxon>Ascomycota</taxon>
        <taxon>Saccharomycotina</taxon>
        <taxon>Pichiomycetes</taxon>
        <taxon>Debaryomycetaceae</taxon>
        <taxon>Scheffersomyces</taxon>
    </lineage>
</organism>
<dbReference type="InterPro" id="IPR013882">
    <property type="entry name" value="Ctp1_C"/>
</dbReference>
<dbReference type="GO" id="GO:0006281">
    <property type="term" value="P:DNA repair"/>
    <property type="evidence" value="ECO:0007669"/>
    <property type="project" value="InterPro"/>
</dbReference>
<dbReference type="KEGG" id="pic:PICST_29189"/>
<keyword evidence="3" id="KW-0539">Nucleus</keyword>
<evidence type="ECO:0000313" key="6">
    <source>
        <dbReference type="EMBL" id="EAZ63157.2"/>
    </source>
</evidence>
<evidence type="ECO:0000259" key="5">
    <source>
        <dbReference type="Pfam" id="PF08573"/>
    </source>
</evidence>
<feature type="region of interest" description="Disordered" evidence="4">
    <location>
        <begin position="387"/>
        <end position="433"/>
    </location>
</feature>
<dbReference type="EMBL" id="AAVQ01000002">
    <property type="protein sequence ID" value="EAZ63157.2"/>
    <property type="molecule type" value="Genomic_DNA"/>
</dbReference>
<dbReference type="HOGENOM" id="CLU_529042_0_0_1"/>
<dbReference type="GeneID" id="4851920"/>
<dbReference type="GO" id="GO:0005634">
    <property type="term" value="C:nucleus"/>
    <property type="evidence" value="ECO:0007669"/>
    <property type="project" value="UniProtKB-SubCell"/>
</dbReference>
<dbReference type="AlphaFoldDB" id="A3GI21"/>
<keyword evidence="2" id="KW-0227">DNA damage</keyword>
<keyword evidence="7" id="KW-1185">Reference proteome</keyword>
<comment type="caution">
    <text evidence="6">The sequence shown here is derived from an EMBL/GenBank/DDBJ whole genome shotgun (WGS) entry which is preliminary data.</text>
</comment>